<dbReference type="RefSeq" id="WP_167196373.1">
    <property type="nucleotide sequence ID" value="NZ_JAAORB010000015.1"/>
</dbReference>
<reference evidence="2" key="1">
    <citation type="submission" date="2020-03" db="EMBL/GenBank/DDBJ databases">
        <title>Roseovarius gahaiensis sp. nov., isolated from Gahai Saline Lake, China.</title>
        <authorList>
            <person name="Sun X."/>
        </authorList>
    </citation>
    <scope>NUCLEOTIDE SEQUENCE</scope>
    <source>
        <strain evidence="2">GH877</strain>
    </source>
</reference>
<feature type="chain" id="PRO_5037753778" evidence="1">
    <location>
        <begin position="31"/>
        <end position="159"/>
    </location>
</feature>
<protein>
    <submittedName>
        <fullName evidence="2">DUF411 domain-containing protein</fullName>
    </submittedName>
</protein>
<sequence>MSPHRLTRRGFVSCAAFAGLVAGVPGAAAASPLQIHVMKDPNCGCCGAWIEILQRDGFDVSTETSFGTALSQYKMDNGIPAKMASCHTARIEGYMIEGHVPTADIRRLLRDRPDAVGLSVPGMPYGSPGMGPENQREAYDVHLIRRDGTTEVFTSYDAA</sequence>
<dbReference type="EMBL" id="JAAORB010000015">
    <property type="protein sequence ID" value="NHQ74689.1"/>
    <property type="molecule type" value="Genomic_DNA"/>
</dbReference>
<keyword evidence="1" id="KW-0732">Signal</keyword>
<evidence type="ECO:0000313" key="3">
    <source>
        <dbReference type="Proteomes" id="UP000639775"/>
    </source>
</evidence>
<comment type="caution">
    <text evidence="2">The sequence shown here is derived from an EMBL/GenBank/DDBJ whole genome shotgun (WGS) entry which is preliminary data.</text>
</comment>
<dbReference type="PROSITE" id="PS51318">
    <property type="entry name" value="TAT"/>
    <property type="match status" value="1"/>
</dbReference>
<dbReference type="AlphaFoldDB" id="A0A967EKM9"/>
<dbReference type="InterPro" id="IPR007332">
    <property type="entry name" value="DUF411"/>
</dbReference>
<name>A0A967EKM9_9RHOB</name>
<evidence type="ECO:0000313" key="2">
    <source>
        <dbReference type="EMBL" id="NHQ74689.1"/>
    </source>
</evidence>
<dbReference type="Proteomes" id="UP000639775">
    <property type="component" value="Unassembled WGS sequence"/>
</dbReference>
<organism evidence="2 3">
    <name type="scientific">Roseovarius gahaiensis</name>
    <dbReference type="NCBI Taxonomy" id="2716691"/>
    <lineage>
        <taxon>Bacteria</taxon>
        <taxon>Pseudomonadati</taxon>
        <taxon>Pseudomonadota</taxon>
        <taxon>Alphaproteobacteria</taxon>
        <taxon>Rhodobacterales</taxon>
        <taxon>Roseobacteraceae</taxon>
        <taxon>Roseovarius</taxon>
    </lineage>
</organism>
<gene>
    <name evidence="2" type="ORF">HAT86_09455</name>
</gene>
<evidence type="ECO:0000256" key="1">
    <source>
        <dbReference type="SAM" id="SignalP"/>
    </source>
</evidence>
<keyword evidence="3" id="KW-1185">Reference proteome</keyword>
<accession>A0A967EKM9</accession>
<feature type="signal peptide" evidence="1">
    <location>
        <begin position="1"/>
        <end position="30"/>
    </location>
</feature>
<proteinExistence type="predicted"/>
<dbReference type="Pfam" id="PF04214">
    <property type="entry name" value="DUF411"/>
    <property type="match status" value="1"/>
</dbReference>
<dbReference type="InterPro" id="IPR006311">
    <property type="entry name" value="TAT_signal"/>
</dbReference>